<dbReference type="Proteomes" id="UP001142292">
    <property type="component" value="Unassembled WGS sequence"/>
</dbReference>
<keyword evidence="3" id="KW-1003">Cell membrane</keyword>
<evidence type="ECO:0008006" key="10">
    <source>
        <dbReference type="Google" id="ProtNLM"/>
    </source>
</evidence>
<organism evidence="8 9">
    <name type="scientific">Nocardioides luteus</name>
    <dbReference type="NCBI Taxonomy" id="1844"/>
    <lineage>
        <taxon>Bacteria</taxon>
        <taxon>Bacillati</taxon>
        <taxon>Actinomycetota</taxon>
        <taxon>Actinomycetes</taxon>
        <taxon>Propionibacteriales</taxon>
        <taxon>Nocardioidaceae</taxon>
        <taxon>Nocardioides</taxon>
    </lineage>
</organism>
<dbReference type="InterPro" id="IPR010290">
    <property type="entry name" value="TM_effector"/>
</dbReference>
<feature type="transmembrane region" description="Helical" evidence="7">
    <location>
        <begin position="288"/>
        <end position="309"/>
    </location>
</feature>
<evidence type="ECO:0000256" key="5">
    <source>
        <dbReference type="ARBA" id="ARBA00022989"/>
    </source>
</evidence>
<feature type="transmembrane region" description="Helical" evidence="7">
    <location>
        <begin position="264"/>
        <end position="281"/>
    </location>
</feature>
<dbReference type="PANTHER" id="PTHR23513">
    <property type="entry name" value="INTEGRAL MEMBRANE EFFLUX PROTEIN-RELATED"/>
    <property type="match status" value="1"/>
</dbReference>
<keyword evidence="5 7" id="KW-1133">Transmembrane helix</keyword>
<keyword evidence="9" id="KW-1185">Reference proteome</keyword>
<dbReference type="Pfam" id="PF05977">
    <property type="entry name" value="MFS_3"/>
    <property type="match status" value="1"/>
</dbReference>
<sequence>MSAPVEVRQPGTSPRGLGRLLASTGISMIGQGAATAAVPLLAASLTRDPLLVSLVAAASYAAWLVVGLPAGALVDRWPRRQTMVVADLVRVVLLALVAVGVLVDWLPIWGLIAVVFLIACASCFFDPAAQAAIPVLATREPAALAKANGHLWTLDIFGRSLVGPPLGAALFASAAVLPFALNTGTFLVSALLLIGLSGLGRAEHPDGVQPVHHAVRDGVLYLVRHSGLRFLTLGMGTYNLGYNIAFAILVLFAQDALGLHDQGFGILLAMLAVGGAAGGWLGSRVHRVLSAASTYSLALAVQGVAWLAVVVTQNVYASGAALVVVGLASTVVSVVGGTARQTLTPDHMLGRITAGTRVVGIGAAALGSVIGGAVAAAVHLDAALLLACGVLLAGAVAFLPAAVARRV</sequence>
<feature type="transmembrane region" description="Helical" evidence="7">
    <location>
        <begin position="315"/>
        <end position="337"/>
    </location>
</feature>
<dbReference type="CDD" id="cd06173">
    <property type="entry name" value="MFS_MefA_like"/>
    <property type="match status" value="1"/>
</dbReference>
<feature type="transmembrane region" description="Helical" evidence="7">
    <location>
        <begin position="358"/>
        <end position="378"/>
    </location>
</feature>
<name>A0ABQ5SX52_9ACTN</name>
<feature type="transmembrane region" description="Helical" evidence="7">
    <location>
        <begin position="20"/>
        <end position="44"/>
    </location>
</feature>
<evidence type="ECO:0000256" key="1">
    <source>
        <dbReference type="ARBA" id="ARBA00004651"/>
    </source>
</evidence>
<keyword evidence="2" id="KW-0813">Transport</keyword>
<feature type="transmembrane region" description="Helical" evidence="7">
    <location>
        <begin position="230"/>
        <end position="252"/>
    </location>
</feature>
<feature type="transmembrane region" description="Helical" evidence="7">
    <location>
        <begin position="384"/>
        <end position="404"/>
    </location>
</feature>
<reference evidence="8" key="1">
    <citation type="journal article" date="2014" name="Int. J. Syst. Evol. Microbiol.">
        <title>Complete genome of a new Firmicutes species belonging to the dominant human colonic microbiota ('Ruminococcus bicirculans') reveals two chromosomes and a selective capacity to utilize plant glucans.</title>
        <authorList>
            <consortium name="NISC Comparative Sequencing Program"/>
            <person name="Wegmann U."/>
            <person name="Louis P."/>
            <person name="Goesmann A."/>
            <person name="Henrissat B."/>
            <person name="Duncan S.H."/>
            <person name="Flint H.J."/>
        </authorList>
    </citation>
    <scope>NUCLEOTIDE SEQUENCE</scope>
    <source>
        <strain evidence="8">VKM Ac-1246</strain>
    </source>
</reference>
<gene>
    <name evidence="8" type="ORF">GCM10017579_27910</name>
</gene>
<evidence type="ECO:0000313" key="9">
    <source>
        <dbReference type="Proteomes" id="UP001142292"/>
    </source>
</evidence>
<evidence type="ECO:0000256" key="6">
    <source>
        <dbReference type="ARBA" id="ARBA00023136"/>
    </source>
</evidence>
<evidence type="ECO:0000256" key="7">
    <source>
        <dbReference type="SAM" id="Phobius"/>
    </source>
</evidence>
<evidence type="ECO:0000256" key="4">
    <source>
        <dbReference type="ARBA" id="ARBA00022692"/>
    </source>
</evidence>
<dbReference type="Gene3D" id="1.20.1250.20">
    <property type="entry name" value="MFS general substrate transporter like domains"/>
    <property type="match status" value="1"/>
</dbReference>
<accession>A0ABQ5SX52</accession>
<comment type="subcellular location">
    <subcellularLocation>
        <location evidence="1">Cell membrane</location>
        <topology evidence="1">Multi-pass membrane protein</topology>
    </subcellularLocation>
</comment>
<evidence type="ECO:0000256" key="2">
    <source>
        <dbReference type="ARBA" id="ARBA00022448"/>
    </source>
</evidence>
<keyword evidence="6 7" id="KW-0472">Membrane</keyword>
<dbReference type="SUPFAM" id="SSF103473">
    <property type="entry name" value="MFS general substrate transporter"/>
    <property type="match status" value="1"/>
</dbReference>
<dbReference type="EMBL" id="BSEL01000005">
    <property type="protein sequence ID" value="GLJ68755.1"/>
    <property type="molecule type" value="Genomic_DNA"/>
</dbReference>
<keyword evidence="4 7" id="KW-0812">Transmembrane</keyword>
<protein>
    <recommendedName>
        <fullName evidence="10">MFS transporter</fullName>
    </recommendedName>
</protein>
<reference evidence="8" key="2">
    <citation type="submission" date="2023-01" db="EMBL/GenBank/DDBJ databases">
        <authorList>
            <person name="Sun Q."/>
            <person name="Evtushenko L."/>
        </authorList>
    </citation>
    <scope>NUCLEOTIDE SEQUENCE</scope>
    <source>
        <strain evidence="8">VKM Ac-1246</strain>
    </source>
</reference>
<feature type="transmembrane region" description="Helical" evidence="7">
    <location>
        <begin position="50"/>
        <end position="72"/>
    </location>
</feature>
<evidence type="ECO:0000256" key="3">
    <source>
        <dbReference type="ARBA" id="ARBA00022475"/>
    </source>
</evidence>
<dbReference type="InterPro" id="IPR036259">
    <property type="entry name" value="MFS_trans_sf"/>
</dbReference>
<dbReference type="RefSeq" id="WP_309297661.1">
    <property type="nucleotide sequence ID" value="NZ_BSEL01000005.1"/>
</dbReference>
<proteinExistence type="predicted"/>
<comment type="caution">
    <text evidence="8">The sequence shown here is derived from an EMBL/GenBank/DDBJ whole genome shotgun (WGS) entry which is preliminary data.</text>
</comment>
<dbReference type="PANTHER" id="PTHR23513:SF6">
    <property type="entry name" value="MAJOR FACILITATOR SUPERFAMILY ASSOCIATED DOMAIN-CONTAINING PROTEIN"/>
    <property type="match status" value="1"/>
</dbReference>
<evidence type="ECO:0000313" key="8">
    <source>
        <dbReference type="EMBL" id="GLJ68755.1"/>
    </source>
</evidence>